<reference evidence="1 2" key="1">
    <citation type="submission" date="2020-07" db="EMBL/GenBank/DDBJ databases">
        <title>Complete Genome Sequence of an acetic acid bacterium, Acetobacter aceti JCM20276.</title>
        <authorList>
            <person name="Hirose Y."/>
            <person name="Mihara H."/>
        </authorList>
    </citation>
    <scope>NUCLEOTIDE SEQUENCE [LARGE SCALE GENOMIC DNA]</scope>
    <source>
        <strain evidence="1 2">JCM20276</strain>
        <plasmid evidence="1 2">pAAJCM20276_3</plasmid>
    </source>
</reference>
<keyword evidence="1" id="KW-0614">Plasmid</keyword>
<dbReference type="Proteomes" id="UP000515220">
    <property type="component" value="Plasmid pAAJCM20276_3"/>
</dbReference>
<dbReference type="AlphaFoldDB" id="A0A6S6PJ95"/>
<name>A0A6S6PJ95_ACEAC</name>
<protein>
    <submittedName>
        <fullName evidence="1">Uncharacterized protein</fullName>
    </submittedName>
</protein>
<accession>A0A6S6PJ95</accession>
<sequence length="72" mass="8572">MTLVDNEKRRALDSDGIAYAQLRRCAEPRYAVSRYQMMQPTALIRLLSVHRRFEARHEQQLMMRLVIYHAVP</sequence>
<proteinExistence type="predicted"/>
<dbReference type="EMBL" id="AP023329">
    <property type="protein sequence ID" value="BCI69157.1"/>
    <property type="molecule type" value="Genomic_DNA"/>
</dbReference>
<organism evidence="1 2">
    <name type="scientific">Acetobacter aceti</name>
    <dbReference type="NCBI Taxonomy" id="435"/>
    <lineage>
        <taxon>Bacteria</taxon>
        <taxon>Pseudomonadati</taxon>
        <taxon>Pseudomonadota</taxon>
        <taxon>Alphaproteobacteria</taxon>
        <taxon>Acetobacterales</taxon>
        <taxon>Acetobacteraceae</taxon>
        <taxon>Acetobacter</taxon>
        <taxon>Acetobacter subgen. Acetobacter</taxon>
    </lineage>
</organism>
<evidence type="ECO:0000313" key="2">
    <source>
        <dbReference type="Proteomes" id="UP000515220"/>
    </source>
</evidence>
<dbReference type="RefSeq" id="WP_232092019.1">
    <property type="nucleotide sequence ID" value="NZ_AP023329.1"/>
</dbReference>
<geneLocation type="plasmid" evidence="1 2">
    <name>pAAJCM20276_3</name>
</geneLocation>
<evidence type="ECO:0000313" key="1">
    <source>
        <dbReference type="EMBL" id="BCI69157.1"/>
    </source>
</evidence>
<gene>
    <name evidence="1" type="ORF">AAJCM20276_37810</name>
</gene>